<evidence type="ECO:0000313" key="2">
    <source>
        <dbReference type="Proteomes" id="UP001589844"/>
    </source>
</evidence>
<proteinExistence type="predicted"/>
<organism evidence="1 2">
    <name type="scientific">Undibacterium danionis</name>
    <dbReference type="NCBI Taxonomy" id="1812100"/>
    <lineage>
        <taxon>Bacteria</taxon>
        <taxon>Pseudomonadati</taxon>
        <taxon>Pseudomonadota</taxon>
        <taxon>Betaproteobacteria</taxon>
        <taxon>Burkholderiales</taxon>
        <taxon>Oxalobacteraceae</taxon>
        <taxon>Undibacterium</taxon>
    </lineage>
</organism>
<comment type="caution">
    <text evidence="1">The sequence shown here is derived from an EMBL/GenBank/DDBJ whole genome shotgun (WGS) entry which is preliminary data.</text>
</comment>
<evidence type="ECO:0008006" key="3">
    <source>
        <dbReference type="Google" id="ProtNLM"/>
    </source>
</evidence>
<keyword evidence="2" id="KW-1185">Reference proteome</keyword>
<accession>A0ABV6IJ79</accession>
<reference evidence="1 2" key="1">
    <citation type="submission" date="2024-09" db="EMBL/GenBank/DDBJ databases">
        <authorList>
            <person name="Sun Q."/>
            <person name="Mori K."/>
        </authorList>
    </citation>
    <scope>NUCLEOTIDE SEQUENCE [LARGE SCALE GENOMIC DNA]</scope>
    <source>
        <strain evidence="1 2">CCM 8677</strain>
    </source>
</reference>
<gene>
    <name evidence="1" type="ORF">ACFFJH_18900</name>
</gene>
<name>A0ABV6IJ79_9BURK</name>
<dbReference type="RefSeq" id="WP_390214613.1">
    <property type="nucleotide sequence ID" value="NZ_JBHLXJ010000034.1"/>
</dbReference>
<dbReference type="InterPro" id="IPR016631">
    <property type="entry name" value="Regulatory_RpfE"/>
</dbReference>
<sequence length="357" mass="39964">MPYNDGMSYLEIILPFGIPPTSLAKELMKQMRTPSLAALLGHAKTVALHEFEELSRQLPHEYWITRDFDDANQSGLASDKRSTSPALTHFFMQQAGVLPEEGYWFTLSPVHIHVARDHLVMTDPQRLAISEDESRTLFDAAESLCTELGYSLIFGDKQTWFLRADPWRNLSTASLQAACGHNMDIWIAKGECEVAWRKLQNEIQMQWHIHPVNQSRADQGLDTINSVWLHSGSEKLQVPEHVFGITKLHDILASPTPSDAKAVVLDNLNAAYLNNDWGSWLAAMNELEQTCFLPALQALQTKKMSALNLVVSDTHRLAIFECKAPQSWKFWRKASLQPLAILAGSDSAVTSTASLAT</sequence>
<evidence type="ECO:0000313" key="1">
    <source>
        <dbReference type="EMBL" id="MFC0351894.1"/>
    </source>
</evidence>
<dbReference type="PIRSF" id="PIRSF015283">
    <property type="entry name" value="Regulatory_RpfE"/>
    <property type="match status" value="1"/>
</dbReference>
<dbReference type="EMBL" id="JBHLXJ010000034">
    <property type="protein sequence ID" value="MFC0351894.1"/>
    <property type="molecule type" value="Genomic_DNA"/>
</dbReference>
<dbReference type="Proteomes" id="UP001589844">
    <property type="component" value="Unassembled WGS sequence"/>
</dbReference>
<protein>
    <recommendedName>
        <fullName evidence="3">Cofactor-independent phosphoglycerate mutase</fullName>
    </recommendedName>
</protein>